<keyword evidence="5" id="KW-0808">Transferase</keyword>
<dbReference type="Pfam" id="PF03142">
    <property type="entry name" value="Chitin_synth_2"/>
    <property type="match status" value="1"/>
</dbReference>
<keyword evidence="3" id="KW-1003">Cell membrane</keyword>
<keyword evidence="6 15" id="KW-0812">Transmembrane</keyword>
<gene>
    <name evidence="18" type="primary">LOC106742417</name>
</gene>
<dbReference type="InterPro" id="IPR004835">
    <property type="entry name" value="Chitin_synth"/>
</dbReference>
<feature type="coiled-coil region" evidence="13">
    <location>
        <begin position="1202"/>
        <end position="1229"/>
    </location>
</feature>
<dbReference type="Proteomes" id="UP000515204">
    <property type="component" value="Unplaced"/>
</dbReference>
<feature type="region of interest" description="Disordered" evidence="14">
    <location>
        <begin position="1565"/>
        <end position="1610"/>
    </location>
</feature>
<comment type="similarity">
    <text evidence="11">Belongs to the chitin synthase family. Class IV subfamily.</text>
</comment>
<feature type="transmembrane region" description="Helical" evidence="15">
    <location>
        <begin position="1121"/>
        <end position="1140"/>
    </location>
</feature>
<dbReference type="InterPro" id="IPR029044">
    <property type="entry name" value="Nucleotide-diphossugar_trans"/>
</dbReference>
<feature type="transmembrane region" description="Helical" evidence="15">
    <location>
        <begin position="229"/>
        <end position="251"/>
    </location>
</feature>
<evidence type="ECO:0000256" key="3">
    <source>
        <dbReference type="ARBA" id="ARBA00022475"/>
    </source>
</evidence>
<feature type="transmembrane region" description="Helical" evidence="15">
    <location>
        <begin position="1089"/>
        <end position="1109"/>
    </location>
</feature>
<evidence type="ECO:0000313" key="18">
    <source>
        <dbReference type="RefSeq" id="XP_014470819.1"/>
    </source>
</evidence>
<evidence type="ECO:0000256" key="1">
    <source>
        <dbReference type="ARBA" id="ARBA00004651"/>
    </source>
</evidence>
<evidence type="ECO:0000259" key="16">
    <source>
        <dbReference type="Pfam" id="PF23000"/>
    </source>
</evidence>
<dbReference type="GO" id="GO:0005886">
    <property type="term" value="C:plasma membrane"/>
    <property type="evidence" value="ECO:0007669"/>
    <property type="project" value="UniProtKB-SubCell"/>
</dbReference>
<keyword evidence="17" id="KW-1185">Reference proteome</keyword>
<evidence type="ECO:0000256" key="2">
    <source>
        <dbReference type="ARBA" id="ARBA00012543"/>
    </source>
</evidence>
<dbReference type="GeneID" id="106742417"/>
<dbReference type="CDD" id="cd04190">
    <property type="entry name" value="Chitin_synth_C"/>
    <property type="match status" value="1"/>
</dbReference>
<dbReference type="GO" id="GO:0004100">
    <property type="term" value="F:chitin synthase activity"/>
    <property type="evidence" value="ECO:0007669"/>
    <property type="project" value="UniProtKB-EC"/>
</dbReference>
<feature type="transmembrane region" description="Helical" evidence="15">
    <location>
        <begin position="997"/>
        <end position="1029"/>
    </location>
</feature>
<name>A0A6P3WYV5_DINQU</name>
<feature type="transmembrane region" description="Helical" evidence="15">
    <location>
        <begin position="196"/>
        <end position="217"/>
    </location>
</feature>
<feature type="transmembrane region" description="Helical" evidence="15">
    <location>
        <begin position="449"/>
        <end position="470"/>
    </location>
</feature>
<dbReference type="PANTHER" id="PTHR22914:SF14">
    <property type="entry name" value="CHITIN SYNTHASE"/>
    <property type="match status" value="1"/>
</dbReference>
<dbReference type="GO" id="GO:0006031">
    <property type="term" value="P:chitin biosynthetic process"/>
    <property type="evidence" value="ECO:0007669"/>
    <property type="project" value="TreeGrafter"/>
</dbReference>
<evidence type="ECO:0000256" key="12">
    <source>
        <dbReference type="ARBA" id="ARBA00048014"/>
    </source>
</evidence>
<dbReference type="KEGG" id="dqu:106742417"/>
<evidence type="ECO:0000256" key="5">
    <source>
        <dbReference type="ARBA" id="ARBA00022679"/>
    </source>
</evidence>
<evidence type="ECO:0000256" key="15">
    <source>
        <dbReference type="SAM" id="Phobius"/>
    </source>
</evidence>
<proteinExistence type="inferred from homology"/>
<evidence type="ECO:0000256" key="7">
    <source>
        <dbReference type="ARBA" id="ARBA00022989"/>
    </source>
</evidence>
<keyword evidence="10" id="KW-0325">Glycoprotein</keyword>
<feature type="domain" description="Chitin synthase chs-1/2 N-terminal putative transporter" evidence="16">
    <location>
        <begin position="123"/>
        <end position="382"/>
    </location>
</feature>
<feature type="transmembrane region" description="Helical" evidence="15">
    <location>
        <begin position="477"/>
        <end position="497"/>
    </location>
</feature>
<feature type="transmembrane region" description="Helical" evidence="15">
    <location>
        <begin position="1358"/>
        <end position="1376"/>
    </location>
</feature>
<feature type="compositionally biased region" description="Polar residues" evidence="14">
    <location>
        <begin position="1587"/>
        <end position="1599"/>
    </location>
</feature>
<feature type="transmembrane region" description="Helical" evidence="15">
    <location>
        <begin position="257"/>
        <end position="277"/>
    </location>
</feature>
<feature type="transmembrane region" description="Helical" evidence="15">
    <location>
        <begin position="533"/>
        <end position="553"/>
    </location>
</feature>
<keyword evidence="8 13" id="KW-0175">Coiled coil</keyword>
<comment type="subcellular location">
    <subcellularLocation>
        <location evidence="1">Cell membrane</location>
        <topology evidence="1">Multi-pass membrane protein</topology>
    </subcellularLocation>
</comment>
<feature type="transmembrane region" description="Helical" evidence="15">
    <location>
        <begin position="1416"/>
        <end position="1437"/>
    </location>
</feature>
<sequence length="1610" mass="185954">MTSTCENMLTVHLRIGLNYKSYLTLSCRSMMVDHRDALTLHCWYRRRIHQFAIQVAQFVFMSRINVQDGPRASVFGYLDNYDDSSSEFDDTEEESSQKDIPPWDLFKTCPSPSRDGSMQNNSFFQKIIWTIKILVYGLLFAIVLCGTIAAKSAVLFATSQLQKNKLPYCDYNQELGGRDYVTEHTEDGRIKWTWCLILIFLVPECIGLLDALWHFFFKKKPKMPTIPSILFLIMMETGHTIGLVLLTFVILPDIGAVQGAAIFCCLCFVPALLNLLSQNRKNRNLTSKKFTLFIVFDILSLAAQLSGMFLWPLIEHDLNKTSRWIFPITLLLCSSRWWGNFVSFHSNIGLVRHLSSLKKNLEASQHIIQGGVSIWRAFVFIIGTLIVNVCHGVDVEDFFSPKFNEAYKIRLISSAKGGSQDEHVFSTYFTKVVWQENSYFLIVNDYTPFYVLAIQAICAVVIYQCCKFAYRSQMHQFGFAFPTCLVSLGTVCLAITLCTVRNKNTCAFHDVVPDYLFFVDVMFKDWTGFLSNWYVWCWSIWLLSQIWITMHLWTTENERLASVEKIFSTIIYDSLMIDQCLALNRRTQYENVNEDDNKDDDDIKFPNGILKNGAISMSLDNGEIEQELGHIDLDTTDNKLKDRVTRIYACATMWHEERHEMNQLVNSILRLDKDQCAMRVTQKYYKVHIKDYYELETHIFFDDAFSCMHGCIGSCDHDENETQVNQYVETLVETVQRNVENMYMRSSPPTKYPTPYGGRLTWTLPGRTQLIVHLKDSSKIRHRKRWSQVMYMYYLLGYRLMALPIDVDRKEIIAANTYILTLDGDIDFQPSAVKVLVDLMKKDKDLGAACGRIHPVGSGPIVWIQKFEYAIGHWLQKSTEHIIGCVLCSPGCFSLFRSNALMQNNVMAKYATKSTEARHYIQYDQGEDRWLCTLLLQVGSRVEYSAASDAYTHAPEAFTDVFVQRRRWIPSTLANIFDLLMTARLTRKRNNDISWLYIAYQWVLMGSTILGPGTIFLMLVGAFVAAFHIDNWTSFLYNLIPIGVFVAVCFTCKERIQLLVAEIISLIYGLVMIIVLVGIMLQIAEDGWLAPSSLLFFIVAIQLIIAGLLHPQEWMCLLCGVIYYITVPSMYMLLIVFSIFNVHNVTWGTREKKKAIPEEEQRLTKTGDSGNVTEKWSKQKDSSVDFSLGNLFRCVCCINTGISHEERRLNEINDSLQRIDKRLNLLNRLAHMETRGIVQSSPQPNKYTRSYSPIEEELQQDIELQNMRDDKSENGDVDEDSDVLTQMSLTSSHEPSSFLVSPYWLQDERMRKGEVDFLTNHEERFWKELIEKYLRPIETDEESQNKIAQELTNCRNAYLLRFFMMNALFVLIVFLMQLNKNVLHLQWPLSMKYNVTYDVQGPEVHLRKQYLRLEPIGCLFIIGFVSILGIQFISMLIHRFDTFTHVLANMKIQLPCCTRMTSLDDTVDMDANVIVQGLQRMAEDEITDEYKRTTTAASNRRRTVHGLTENLQSPLRKIGNFEKLFRRKLHNPNLSGLSERVSSRMSKGAFSAFERRRSTIVAKRRETQTQKSCDIYDNNSRRPSDVQLPTQLNGNQFQYDNPVFGQEENA</sequence>
<dbReference type="PANTHER" id="PTHR22914">
    <property type="entry name" value="CHITIN SYNTHASE"/>
    <property type="match status" value="1"/>
</dbReference>
<evidence type="ECO:0000313" key="17">
    <source>
        <dbReference type="Proteomes" id="UP000515204"/>
    </source>
</evidence>
<evidence type="ECO:0000256" key="13">
    <source>
        <dbReference type="SAM" id="Coils"/>
    </source>
</evidence>
<dbReference type="OrthoDB" id="370884at2759"/>
<feature type="transmembrane region" description="Helical" evidence="15">
    <location>
        <begin position="1059"/>
        <end position="1083"/>
    </location>
</feature>
<keyword evidence="7 15" id="KW-1133">Transmembrane helix</keyword>
<organism evidence="17 18">
    <name type="scientific">Dinoponera quadriceps</name>
    <name type="common">South American ant</name>
    <dbReference type="NCBI Taxonomy" id="609295"/>
    <lineage>
        <taxon>Eukaryota</taxon>
        <taxon>Metazoa</taxon>
        <taxon>Ecdysozoa</taxon>
        <taxon>Arthropoda</taxon>
        <taxon>Hexapoda</taxon>
        <taxon>Insecta</taxon>
        <taxon>Pterygota</taxon>
        <taxon>Neoptera</taxon>
        <taxon>Endopterygota</taxon>
        <taxon>Hymenoptera</taxon>
        <taxon>Apocrita</taxon>
        <taxon>Aculeata</taxon>
        <taxon>Formicoidea</taxon>
        <taxon>Formicidae</taxon>
        <taxon>Ponerinae</taxon>
        <taxon>Ponerini</taxon>
        <taxon>Dinoponera</taxon>
    </lineage>
</organism>
<dbReference type="InterPro" id="IPR055120">
    <property type="entry name" value="Chs-1/2_IV_N"/>
</dbReference>
<dbReference type="FunFam" id="3.90.550.10:FF:000139">
    <property type="entry name" value="Chitin synthase 8"/>
    <property type="match status" value="1"/>
</dbReference>
<dbReference type="EC" id="2.4.1.16" evidence="2"/>
<feature type="transmembrane region" description="Helical" evidence="15">
    <location>
        <begin position="1035"/>
        <end position="1052"/>
    </location>
</feature>
<protein>
    <recommendedName>
        <fullName evidence="2">chitin synthase</fullName>
        <ecNumber evidence="2">2.4.1.16</ecNumber>
    </recommendedName>
</protein>
<evidence type="ECO:0000256" key="14">
    <source>
        <dbReference type="SAM" id="MobiDB-lite"/>
    </source>
</evidence>
<reference evidence="18" key="1">
    <citation type="submission" date="2025-08" db="UniProtKB">
        <authorList>
            <consortium name="RefSeq"/>
        </authorList>
    </citation>
    <scope>IDENTIFICATION</scope>
</reference>
<evidence type="ECO:0000256" key="8">
    <source>
        <dbReference type="ARBA" id="ARBA00023054"/>
    </source>
</evidence>
<evidence type="ECO:0000256" key="11">
    <source>
        <dbReference type="ARBA" id="ARBA00046329"/>
    </source>
</evidence>
<evidence type="ECO:0000256" key="10">
    <source>
        <dbReference type="ARBA" id="ARBA00023180"/>
    </source>
</evidence>
<evidence type="ECO:0000256" key="6">
    <source>
        <dbReference type="ARBA" id="ARBA00022692"/>
    </source>
</evidence>
<feature type="transmembrane region" description="Helical" evidence="15">
    <location>
        <begin position="367"/>
        <end position="387"/>
    </location>
</feature>
<keyword evidence="4" id="KW-0328">Glycosyltransferase</keyword>
<comment type="catalytic activity">
    <reaction evidence="12">
        <text>[(1-&gt;4)-N-acetyl-beta-D-glucosaminyl](n) + UDP-N-acetyl-alpha-D-glucosamine = [(1-&gt;4)-N-acetyl-beta-D-glucosaminyl](n+1) + UDP + H(+)</text>
        <dbReference type="Rhea" id="RHEA:16637"/>
        <dbReference type="Rhea" id="RHEA-COMP:9593"/>
        <dbReference type="Rhea" id="RHEA-COMP:9595"/>
        <dbReference type="ChEBI" id="CHEBI:15378"/>
        <dbReference type="ChEBI" id="CHEBI:17029"/>
        <dbReference type="ChEBI" id="CHEBI:57705"/>
        <dbReference type="ChEBI" id="CHEBI:58223"/>
        <dbReference type="EC" id="2.4.1.16"/>
    </reaction>
</comment>
<dbReference type="RefSeq" id="XP_014470819.1">
    <property type="nucleotide sequence ID" value="XM_014615333.1"/>
</dbReference>
<dbReference type="Pfam" id="PF23000">
    <property type="entry name" value="ChitinSynthase_IV_N"/>
    <property type="match status" value="1"/>
</dbReference>
<dbReference type="SUPFAM" id="SSF53448">
    <property type="entry name" value="Nucleotide-diphospho-sugar transferases"/>
    <property type="match status" value="1"/>
</dbReference>
<evidence type="ECO:0000256" key="9">
    <source>
        <dbReference type="ARBA" id="ARBA00023136"/>
    </source>
</evidence>
<accession>A0A6P3WYV5</accession>
<keyword evidence="9 15" id="KW-0472">Membrane</keyword>
<feature type="transmembrane region" description="Helical" evidence="15">
    <location>
        <begin position="133"/>
        <end position="157"/>
    </location>
</feature>
<feature type="transmembrane region" description="Helical" evidence="15">
    <location>
        <begin position="289"/>
        <end position="312"/>
    </location>
</feature>
<evidence type="ECO:0000256" key="4">
    <source>
        <dbReference type="ARBA" id="ARBA00022676"/>
    </source>
</evidence>